<dbReference type="EMBL" id="CH476632">
    <property type="protein sequence ID" value="EDN93268.1"/>
    <property type="molecule type" value="Genomic_DNA"/>
</dbReference>
<feature type="compositionally biased region" description="Basic and acidic residues" evidence="1">
    <location>
        <begin position="10"/>
        <end position="25"/>
    </location>
</feature>
<gene>
    <name evidence="2" type="ORF">SS1G_09134</name>
</gene>
<proteinExistence type="predicted"/>
<reference evidence="3" key="1">
    <citation type="journal article" date="2011" name="PLoS Genet.">
        <title>Genomic analysis of the necrotrophic fungal pathogens Sclerotinia sclerotiorum and Botrytis cinerea.</title>
        <authorList>
            <person name="Amselem J."/>
            <person name="Cuomo C.A."/>
            <person name="van Kan J.A."/>
            <person name="Viaud M."/>
            <person name="Benito E.P."/>
            <person name="Couloux A."/>
            <person name="Coutinho P.M."/>
            <person name="de Vries R.P."/>
            <person name="Dyer P.S."/>
            <person name="Fillinger S."/>
            <person name="Fournier E."/>
            <person name="Gout L."/>
            <person name="Hahn M."/>
            <person name="Kohn L."/>
            <person name="Lapalu N."/>
            <person name="Plummer K.M."/>
            <person name="Pradier J.M."/>
            <person name="Quevillon E."/>
            <person name="Sharon A."/>
            <person name="Simon A."/>
            <person name="ten Have A."/>
            <person name="Tudzynski B."/>
            <person name="Tudzynski P."/>
            <person name="Wincker P."/>
            <person name="Andrew M."/>
            <person name="Anthouard V."/>
            <person name="Beever R.E."/>
            <person name="Beffa R."/>
            <person name="Benoit I."/>
            <person name="Bouzid O."/>
            <person name="Brault B."/>
            <person name="Chen Z."/>
            <person name="Choquer M."/>
            <person name="Collemare J."/>
            <person name="Cotton P."/>
            <person name="Danchin E.G."/>
            <person name="Da Silva C."/>
            <person name="Gautier A."/>
            <person name="Giraud C."/>
            <person name="Giraud T."/>
            <person name="Gonzalez C."/>
            <person name="Grossetete S."/>
            <person name="Guldener U."/>
            <person name="Henrissat B."/>
            <person name="Howlett B.J."/>
            <person name="Kodira C."/>
            <person name="Kretschmer M."/>
            <person name="Lappartient A."/>
            <person name="Leroch M."/>
            <person name="Levis C."/>
            <person name="Mauceli E."/>
            <person name="Neuveglise C."/>
            <person name="Oeser B."/>
            <person name="Pearson M."/>
            <person name="Poulain J."/>
            <person name="Poussereau N."/>
            <person name="Quesneville H."/>
            <person name="Rascle C."/>
            <person name="Schumacher J."/>
            <person name="Segurens B."/>
            <person name="Sexton A."/>
            <person name="Silva E."/>
            <person name="Sirven C."/>
            <person name="Soanes D.M."/>
            <person name="Talbot N.J."/>
            <person name="Templeton M."/>
            <person name="Yandava C."/>
            <person name="Yarden O."/>
            <person name="Zeng Q."/>
            <person name="Rollins J.A."/>
            <person name="Lebrun M.H."/>
            <person name="Dickman M."/>
        </authorList>
    </citation>
    <scope>NUCLEOTIDE SEQUENCE [LARGE SCALE GENOMIC DNA]</scope>
    <source>
        <strain evidence="3">ATCC 18683 / 1980 / Ss-1</strain>
    </source>
</reference>
<feature type="region of interest" description="Disordered" evidence="1">
    <location>
        <begin position="1"/>
        <end position="33"/>
    </location>
</feature>
<accession>A7EUX6</accession>
<organism evidence="2 3">
    <name type="scientific">Sclerotinia sclerotiorum (strain ATCC 18683 / 1980 / Ss-1)</name>
    <name type="common">White mold</name>
    <name type="synonym">Whetzelinia sclerotiorum</name>
    <dbReference type="NCBI Taxonomy" id="665079"/>
    <lineage>
        <taxon>Eukaryota</taxon>
        <taxon>Fungi</taxon>
        <taxon>Dikarya</taxon>
        <taxon>Ascomycota</taxon>
        <taxon>Pezizomycotina</taxon>
        <taxon>Leotiomycetes</taxon>
        <taxon>Helotiales</taxon>
        <taxon>Sclerotiniaceae</taxon>
        <taxon>Sclerotinia</taxon>
    </lineage>
</organism>
<keyword evidence="3" id="KW-1185">Reference proteome</keyword>
<dbReference type="InParanoid" id="A7EUX6"/>
<evidence type="ECO:0000313" key="3">
    <source>
        <dbReference type="Proteomes" id="UP000001312"/>
    </source>
</evidence>
<dbReference type="GeneID" id="5486480"/>
<dbReference type="KEGG" id="ssl:SS1G_09134"/>
<dbReference type="AlphaFoldDB" id="A7EUX6"/>
<sequence>MGILKADNIPTKKDSNSGELSEHNRHCSSKAVETPFQDDELIPLRLEVSQKILDGSDKFPNFPGDHHFDFGEYVTARQDVFTGGTNSMTRTASSRVFVAVDGYHKINELPENIPSFREDIWWF</sequence>
<dbReference type="RefSeq" id="XP_001590369.1">
    <property type="nucleotide sequence ID" value="XM_001590319.1"/>
</dbReference>
<evidence type="ECO:0000256" key="1">
    <source>
        <dbReference type="SAM" id="MobiDB-lite"/>
    </source>
</evidence>
<evidence type="ECO:0000313" key="2">
    <source>
        <dbReference type="EMBL" id="EDN93268.1"/>
    </source>
</evidence>
<name>A7EUX6_SCLS1</name>
<protein>
    <submittedName>
        <fullName evidence="2">Uncharacterized protein</fullName>
    </submittedName>
</protein>
<dbReference type="Proteomes" id="UP000001312">
    <property type="component" value="Unassembled WGS sequence"/>
</dbReference>